<keyword evidence="2" id="KW-1185">Reference proteome</keyword>
<dbReference type="AlphaFoldDB" id="A0A4Y2X5X6"/>
<reference evidence="1 2" key="1">
    <citation type="journal article" date="2019" name="Sci. Rep.">
        <title>Orb-weaving spider Araneus ventricosus genome elucidates the spidroin gene catalogue.</title>
        <authorList>
            <person name="Kono N."/>
            <person name="Nakamura H."/>
            <person name="Ohtoshi R."/>
            <person name="Moran D.A.P."/>
            <person name="Shinohara A."/>
            <person name="Yoshida Y."/>
            <person name="Fujiwara M."/>
            <person name="Mori M."/>
            <person name="Tomita M."/>
            <person name="Arakawa K."/>
        </authorList>
    </citation>
    <scope>NUCLEOTIDE SEQUENCE [LARGE SCALE GENOMIC DNA]</scope>
</reference>
<accession>A0A4Y2X5X6</accession>
<dbReference type="Proteomes" id="UP000499080">
    <property type="component" value="Unassembled WGS sequence"/>
</dbReference>
<organism evidence="1 2">
    <name type="scientific">Araneus ventricosus</name>
    <name type="common">Orbweaver spider</name>
    <name type="synonym">Epeira ventricosa</name>
    <dbReference type="NCBI Taxonomy" id="182803"/>
    <lineage>
        <taxon>Eukaryota</taxon>
        <taxon>Metazoa</taxon>
        <taxon>Ecdysozoa</taxon>
        <taxon>Arthropoda</taxon>
        <taxon>Chelicerata</taxon>
        <taxon>Arachnida</taxon>
        <taxon>Araneae</taxon>
        <taxon>Araneomorphae</taxon>
        <taxon>Entelegynae</taxon>
        <taxon>Araneoidea</taxon>
        <taxon>Araneidae</taxon>
        <taxon>Araneus</taxon>
    </lineage>
</organism>
<dbReference type="EMBL" id="BGPR01071277">
    <property type="protein sequence ID" value="GBO44516.1"/>
    <property type="molecule type" value="Genomic_DNA"/>
</dbReference>
<name>A0A4Y2X5X6_ARAVE</name>
<gene>
    <name evidence="1" type="ORF">AVEN_23090_1</name>
</gene>
<feature type="non-terminal residue" evidence="1">
    <location>
        <position position="1"/>
    </location>
</feature>
<proteinExistence type="predicted"/>
<evidence type="ECO:0000313" key="2">
    <source>
        <dbReference type="Proteomes" id="UP000499080"/>
    </source>
</evidence>
<sequence>SLFLHDIVFVIKNQDQDNPEESDEDASTNLVSNADAARALDLALRYVKQHAAATPTNVMFMRHWRNIE</sequence>
<protein>
    <submittedName>
        <fullName evidence="1">Uncharacterized protein</fullName>
    </submittedName>
</protein>
<comment type="caution">
    <text evidence="1">The sequence shown here is derived from an EMBL/GenBank/DDBJ whole genome shotgun (WGS) entry which is preliminary data.</text>
</comment>
<evidence type="ECO:0000313" key="1">
    <source>
        <dbReference type="EMBL" id="GBO44516.1"/>
    </source>
</evidence>